<keyword evidence="3" id="KW-1185">Reference proteome</keyword>
<feature type="compositionally biased region" description="Pro residues" evidence="1">
    <location>
        <begin position="157"/>
        <end position="170"/>
    </location>
</feature>
<dbReference type="Proteomes" id="UP001283341">
    <property type="component" value="Unassembled WGS sequence"/>
</dbReference>
<feature type="compositionally biased region" description="Polar residues" evidence="1">
    <location>
        <begin position="292"/>
        <end position="302"/>
    </location>
</feature>
<dbReference type="EMBL" id="JAUEDM010000004">
    <property type="protein sequence ID" value="KAK3319222.1"/>
    <property type="molecule type" value="Genomic_DNA"/>
</dbReference>
<feature type="compositionally biased region" description="Low complexity" evidence="1">
    <location>
        <begin position="310"/>
        <end position="324"/>
    </location>
</feature>
<organism evidence="2 3">
    <name type="scientific">Apodospora peruviana</name>
    <dbReference type="NCBI Taxonomy" id="516989"/>
    <lineage>
        <taxon>Eukaryota</taxon>
        <taxon>Fungi</taxon>
        <taxon>Dikarya</taxon>
        <taxon>Ascomycota</taxon>
        <taxon>Pezizomycotina</taxon>
        <taxon>Sordariomycetes</taxon>
        <taxon>Sordariomycetidae</taxon>
        <taxon>Sordariales</taxon>
        <taxon>Lasiosphaeriaceae</taxon>
        <taxon>Apodospora</taxon>
    </lineage>
</organism>
<protein>
    <submittedName>
        <fullName evidence="2">Uncharacterized protein</fullName>
    </submittedName>
</protein>
<proteinExistence type="predicted"/>
<feature type="compositionally biased region" description="Polar residues" evidence="1">
    <location>
        <begin position="265"/>
        <end position="279"/>
    </location>
</feature>
<name>A0AAE0I649_9PEZI</name>
<reference evidence="2" key="1">
    <citation type="journal article" date="2023" name="Mol. Phylogenet. Evol.">
        <title>Genome-scale phylogeny and comparative genomics of the fungal order Sordariales.</title>
        <authorList>
            <person name="Hensen N."/>
            <person name="Bonometti L."/>
            <person name="Westerberg I."/>
            <person name="Brannstrom I.O."/>
            <person name="Guillou S."/>
            <person name="Cros-Aarteil S."/>
            <person name="Calhoun S."/>
            <person name="Haridas S."/>
            <person name="Kuo A."/>
            <person name="Mondo S."/>
            <person name="Pangilinan J."/>
            <person name="Riley R."/>
            <person name="LaButti K."/>
            <person name="Andreopoulos B."/>
            <person name="Lipzen A."/>
            <person name="Chen C."/>
            <person name="Yan M."/>
            <person name="Daum C."/>
            <person name="Ng V."/>
            <person name="Clum A."/>
            <person name="Steindorff A."/>
            <person name="Ohm R.A."/>
            <person name="Martin F."/>
            <person name="Silar P."/>
            <person name="Natvig D.O."/>
            <person name="Lalanne C."/>
            <person name="Gautier V."/>
            <person name="Ament-Velasquez S.L."/>
            <person name="Kruys A."/>
            <person name="Hutchinson M.I."/>
            <person name="Powell A.J."/>
            <person name="Barry K."/>
            <person name="Miller A.N."/>
            <person name="Grigoriev I.V."/>
            <person name="Debuchy R."/>
            <person name="Gladieux P."/>
            <person name="Hiltunen Thoren M."/>
            <person name="Johannesson H."/>
        </authorList>
    </citation>
    <scope>NUCLEOTIDE SEQUENCE</scope>
    <source>
        <strain evidence="2">CBS 118394</strain>
    </source>
</reference>
<comment type="caution">
    <text evidence="2">The sequence shown here is derived from an EMBL/GenBank/DDBJ whole genome shotgun (WGS) entry which is preliminary data.</text>
</comment>
<reference evidence="2" key="2">
    <citation type="submission" date="2023-06" db="EMBL/GenBank/DDBJ databases">
        <authorList>
            <consortium name="Lawrence Berkeley National Laboratory"/>
            <person name="Haridas S."/>
            <person name="Hensen N."/>
            <person name="Bonometti L."/>
            <person name="Westerberg I."/>
            <person name="Brannstrom I.O."/>
            <person name="Guillou S."/>
            <person name="Cros-Aarteil S."/>
            <person name="Calhoun S."/>
            <person name="Kuo A."/>
            <person name="Mondo S."/>
            <person name="Pangilinan J."/>
            <person name="Riley R."/>
            <person name="Labutti K."/>
            <person name="Andreopoulos B."/>
            <person name="Lipzen A."/>
            <person name="Chen C."/>
            <person name="Yanf M."/>
            <person name="Daum C."/>
            <person name="Ng V."/>
            <person name="Clum A."/>
            <person name="Steindorff A."/>
            <person name="Ohm R."/>
            <person name="Martin F."/>
            <person name="Silar P."/>
            <person name="Natvig D."/>
            <person name="Lalanne C."/>
            <person name="Gautier V."/>
            <person name="Ament-Velasquez S.L."/>
            <person name="Kruys A."/>
            <person name="Hutchinson M.I."/>
            <person name="Powell A.J."/>
            <person name="Barry K."/>
            <person name="Miller A.N."/>
            <person name="Grigoriev I.V."/>
            <person name="Debuchy R."/>
            <person name="Gladieux P."/>
            <person name="Thoren M.H."/>
            <person name="Johannesson H."/>
        </authorList>
    </citation>
    <scope>NUCLEOTIDE SEQUENCE</scope>
    <source>
        <strain evidence="2">CBS 118394</strain>
    </source>
</reference>
<dbReference type="AlphaFoldDB" id="A0AAE0I649"/>
<evidence type="ECO:0000313" key="2">
    <source>
        <dbReference type="EMBL" id="KAK3319222.1"/>
    </source>
</evidence>
<feature type="compositionally biased region" description="Basic and acidic residues" evidence="1">
    <location>
        <begin position="280"/>
        <end position="291"/>
    </location>
</feature>
<gene>
    <name evidence="2" type="ORF">B0H66DRAFT_533724</name>
</gene>
<accession>A0AAE0I649</accession>
<feature type="compositionally biased region" description="Polar residues" evidence="1">
    <location>
        <begin position="224"/>
        <end position="238"/>
    </location>
</feature>
<evidence type="ECO:0000256" key="1">
    <source>
        <dbReference type="SAM" id="MobiDB-lite"/>
    </source>
</evidence>
<sequence>MYYEGGICMQGSQQRSARLGEYKSPAVGLKKAREQAAYDGAHLVYGKNRALQYLGAPDPPRHATITTFVSDGSTLEFFAHYSVPGEDDDVQSYDLRDRLVAQWKNRRKAFATPSPAPSSVRRAHKWVHDDGSDMSAPATPHISVPDCDSGVVKPVSEPTPPRSPTTPGPSRPSLSLGSPMGPPPGRRRPSSSPGEMRNMPDPQHRQPSVPRPTTPQPRRQMPSSVNSPTAGSLSSGRSVENKTPRPQVDEASNSSPATPRAGRPMSSSMDSPTYNSTDSRPVENKSTHKTQENQASGSSPGTPTAGRQRAASSAGSSSSEFPSAVDARKKTLGPPEPKRMDRSPSRGSGGSLAEMFSARKPKSRPASSVY</sequence>
<feature type="region of interest" description="Disordered" evidence="1">
    <location>
        <begin position="129"/>
        <end position="370"/>
    </location>
</feature>
<evidence type="ECO:0000313" key="3">
    <source>
        <dbReference type="Proteomes" id="UP001283341"/>
    </source>
</evidence>